<reference evidence="1 2" key="1">
    <citation type="submission" date="2020-03" db="EMBL/GenBank/DDBJ databases">
        <authorList>
            <consortium name="Genoscope - CEA"/>
            <person name="William W."/>
        </authorList>
    </citation>
    <scope>NUCLEOTIDE SEQUENCE [LARGE SCALE GENOMIC DNA]</scope>
    <source>
        <strain evidence="2">DSM 16959</strain>
    </source>
</reference>
<dbReference type="SUPFAM" id="SSF56935">
    <property type="entry name" value="Porins"/>
    <property type="match status" value="1"/>
</dbReference>
<dbReference type="Gene3D" id="2.40.160.10">
    <property type="entry name" value="Porin"/>
    <property type="match status" value="1"/>
</dbReference>
<keyword evidence="2" id="KW-1185">Reference proteome</keyword>
<dbReference type="InterPro" id="IPR023614">
    <property type="entry name" value="Porin_dom_sf"/>
</dbReference>
<gene>
    <name evidence="1" type="ORF">DENOEST_2456</name>
</gene>
<evidence type="ECO:0008006" key="3">
    <source>
        <dbReference type="Google" id="ProtNLM"/>
    </source>
</evidence>
<accession>A0A6S6XZL0</accession>
<dbReference type="RefSeq" id="WP_145771224.1">
    <property type="nucleotide sequence ID" value="NZ_LR778301.1"/>
</dbReference>
<dbReference type="OrthoDB" id="9788733at2"/>
<evidence type="ECO:0000313" key="1">
    <source>
        <dbReference type="EMBL" id="CAB1369621.1"/>
    </source>
</evidence>
<dbReference type="Proteomes" id="UP000515733">
    <property type="component" value="Chromosome"/>
</dbReference>
<evidence type="ECO:0000313" key="2">
    <source>
        <dbReference type="Proteomes" id="UP000515733"/>
    </source>
</evidence>
<sequence>MSNIRALPLAAAIALAWPALGLTAPSAPSSNSAELQALRDELRQLRDHYEQRISALEQRLVQTESSAGKAETTAARAESAVASASVSAPPRPAAESAFNPAVSLILSGMYANLKDNPRGRPYAITGFIPSNGEIAPPPRSFNLGESELSLSANVDQVFRGQLTLALPPEEGAAPAVEEAFIQTLGLGNGVNFKAGRFLSGIGYLNEQHTHAWDFSDAPLAYKAFFGGQQRGEGIQLKWLAPSDTFLEFGLEAGRGGSFPSTDNSKNGFQTGSAFVHAGGDLGIESTWRAGLSFVGSKPRDRGYADLDAGGIATANAFSGSSRTWVADFVWKWSPDGNASQGYLKIQGEYFARRETGTLSCADGDATTPGNCGGGLSDSLASRQSGGYAQAVYKFAPTWRAGYRYDRLNSGTLNLGAGLNPADYPVLGAHNPSRNTVMADWSPSEFSLVRLQFARDKSRADGTDDQIWLHYIVSLGAHGAHKY</sequence>
<dbReference type="KEGG" id="doe:DENOEST_2456"/>
<dbReference type="EMBL" id="LR778301">
    <property type="protein sequence ID" value="CAB1369621.1"/>
    <property type="molecule type" value="Genomic_DNA"/>
</dbReference>
<protein>
    <recommendedName>
        <fullName evidence="3">TonB-dependent receptor</fullName>
    </recommendedName>
</protein>
<proteinExistence type="predicted"/>
<name>A0A6S6XZL0_9PROT</name>
<organism evidence="1 2">
    <name type="scientific">Denitratisoma oestradiolicum</name>
    <dbReference type="NCBI Taxonomy" id="311182"/>
    <lineage>
        <taxon>Bacteria</taxon>
        <taxon>Pseudomonadati</taxon>
        <taxon>Pseudomonadota</taxon>
        <taxon>Betaproteobacteria</taxon>
        <taxon>Nitrosomonadales</taxon>
        <taxon>Sterolibacteriaceae</taxon>
        <taxon>Denitratisoma</taxon>
    </lineage>
</organism>
<dbReference type="AlphaFoldDB" id="A0A6S6XZL0"/>